<evidence type="ECO:0000256" key="1">
    <source>
        <dbReference type="ARBA" id="ARBA00009437"/>
    </source>
</evidence>
<evidence type="ECO:0000313" key="7">
    <source>
        <dbReference type="Proteomes" id="UP001501509"/>
    </source>
</evidence>
<keyword evidence="4" id="KW-0804">Transcription</keyword>
<dbReference type="Proteomes" id="UP001501509">
    <property type="component" value="Unassembled WGS sequence"/>
</dbReference>
<dbReference type="Gene3D" id="3.40.190.290">
    <property type="match status" value="1"/>
</dbReference>
<feature type="domain" description="HTH lysR-type" evidence="5">
    <location>
        <begin position="1"/>
        <end position="58"/>
    </location>
</feature>
<dbReference type="RefSeq" id="WP_344541086.1">
    <property type="nucleotide sequence ID" value="NZ_BAAATD010000003.1"/>
</dbReference>
<proteinExistence type="inferred from homology"/>
<dbReference type="PANTHER" id="PTHR30126">
    <property type="entry name" value="HTH-TYPE TRANSCRIPTIONAL REGULATOR"/>
    <property type="match status" value="1"/>
</dbReference>
<dbReference type="Pfam" id="PF03466">
    <property type="entry name" value="LysR_substrate"/>
    <property type="match status" value="1"/>
</dbReference>
<evidence type="ECO:0000256" key="4">
    <source>
        <dbReference type="ARBA" id="ARBA00023163"/>
    </source>
</evidence>
<evidence type="ECO:0000259" key="5">
    <source>
        <dbReference type="PROSITE" id="PS50931"/>
    </source>
</evidence>
<evidence type="ECO:0000256" key="3">
    <source>
        <dbReference type="ARBA" id="ARBA00023125"/>
    </source>
</evidence>
<dbReference type="InterPro" id="IPR036388">
    <property type="entry name" value="WH-like_DNA-bd_sf"/>
</dbReference>
<accession>A0ABN3PNM0</accession>
<dbReference type="PROSITE" id="PS50931">
    <property type="entry name" value="HTH_LYSR"/>
    <property type="match status" value="1"/>
</dbReference>
<dbReference type="SUPFAM" id="SSF53850">
    <property type="entry name" value="Periplasmic binding protein-like II"/>
    <property type="match status" value="1"/>
</dbReference>
<name>A0ABN3PNM0_9ACTN</name>
<dbReference type="Gene3D" id="1.10.10.10">
    <property type="entry name" value="Winged helix-like DNA-binding domain superfamily/Winged helix DNA-binding domain"/>
    <property type="match status" value="1"/>
</dbReference>
<dbReference type="InterPro" id="IPR036390">
    <property type="entry name" value="WH_DNA-bd_sf"/>
</dbReference>
<dbReference type="InterPro" id="IPR005119">
    <property type="entry name" value="LysR_subst-bd"/>
</dbReference>
<dbReference type="EMBL" id="BAAATD010000003">
    <property type="protein sequence ID" value="GAA2593492.1"/>
    <property type="molecule type" value="Genomic_DNA"/>
</dbReference>
<dbReference type="InterPro" id="IPR000847">
    <property type="entry name" value="LysR_HTH_N"/>
</dbReference>
<reference evidence="6 7" key="1">
    <citation type="journal article" date="2019" name="Int. J. Syst. Evol. Microbiol.">
        <title>The Global Catalogue of Microorganisms (GCM) 10K type strain sequencing project: providing services to taxonomists for standard genome sequencing and annotation.</title>
        <authorList>
            <consortium name="The Broad Institute Genomics Platform"/>
            <consortium name="The Broad Institute Genome Sequencing Center for Infectious Disease"/>
            <person name="Wu L."/>
            <person name="Ma J."/>
        </authorList>
    </citation>
    <scope>NUCLEOTIDE SEQUENCE [LARGE SCALE GENOMIC DNA]</scope>
    <source>
        <strain evidence="6 7">JCM 6833</strain>
    </source>
</reference>
<evidence type="ECO:0000313" key="6">
    <source>
        <dbReference type="EMBL" id="GAA2593492.1"/>
    </source>
</evidence>
<dbReference type="Pfam" id="PF00126">
    <property type="entry name" value="HTH_1"/>
    <property type="match status" value="1"/>
</dbReference>
<organism evidence="6 7">
    <name type="scientific">Actinomadura fulvescens</name>
    <dbReference type="NCBI Taxonomy" id="46160"/>
    <lineage>
        <taxon>Bacteria</taxon>
        <taxon>Bacillati</taxon>
        <taxon>Actinomycetota</taxon>
        <taxon>Actinomycetes</taxon>
        <taxon>Streptosporangiales</taxon>
        <taxon>Thermomonosporaceae</taxon>
        <taxon>Actinomadura</taxon>
    </lineage>
</organism>
<dbReference type="PANTHER" id="PTHR30126:SF39">
    <property type="entry name" value="HTH-TYPE TRANSCRIPTIONAL REGULATOR CYSL"/>
    <property type="match status" value="1"/>
</dbReference>
<comment type="similarity">
    <text evidence="1">Belongs to the LysR transcriptional regulatory family.</text>
</comment>
<keyword evidence="3" id="KW-0238">DNA-binding</keyword>
<protein>
    <submittedName>
        <fullName evidence="6">LysR family transcriptional regulator</fullName>
    </submittedName>
</protein>
<sequence length="299" mass="32306">MNLDHIASYLAVIGTGSFHAAARERGLSQASVSQHIRMLEEAQQTALVVRDRAGCRPVPGTEQFAYYAELLVDLAERTGRVLSRPRLVIGAASNIGTYLIQPVFKRFVEEYAGHLDADLVIGANGTIAERLEAGGIDVALMEWWEDRPGFEATAWTDEELVVIVGPGHAWRDRRTVAPADLAGQPILGGEPQTGTGTLLRQRLGAAADKLRVTMNLGSTEAVKQAVRNDLGISLVLAGAVQDELRTGSLHALRIEQARLRKPLWAIIRRDLPSSSPARQFIDMLAASPTPGVPAKAEQA</sequence>
<keyword evidence="7" id="KW-1185">Reference proteome</keyword>
<dbReference type="SUPFAM" id="SSF46785">
    <property type="entry name" value="Winged helix' DNA-binding domain"/>
    <property type="match status" value="1"/>
</dbReference>
<keyword evidence="2" id="KW-0805">Transcription regulation</keyword>
<comment type="caution">
    <text evidence="6">The sequence shown here is derived from an EMBL/GenBank/DDBJ whole genome shotgun (WGS) entry which is preliminary data.</text>
</comment>
<gene>
    <name evidence="6" type="ORF">GCM10010411_28260</name>
</gene>
<evidence type="ECO:0000256" key="2">
    <source>
        <dbReference type="ARBA" id="ARBA00023015"/>
    </source>
</evidence>